<dbReference type="PANTHER" id="PTHR42958">
    <property type="entry name" value="HYDROGENASE-2 LARGE CHAIN"/>
    <property type="match status" value="1"/>
</dbReference>
<dbReference type="STRING" id="1434232.MAIT1_04480"/>
<dbReference type="AlphaFoldDB" id="A0A1Y2KBW0"/>
<dbReference type="InterPro" id="IPR050867">
    <property type="entry name" value="NiFe/NiFeSe_hydrgnase_LSU"/>
</dbReference>
<keyword evidence="1" id="KW-0460">Magnesium</keyword>
<accession>A0A1Y2KBW0</accession>
<dbReference type="EMBL" id="LVJN01000014">
    <property type="protein sequence ID" value="OSM07299.1"/>
    <property type="molecule type" value="Genomic_DNA"/>
</dbReference>
<name>A0A1Y2KBW0_9PROT</name>
<dbReference type="PANTHER" id="PTHR42958:SF4">
    <property type="entry name" value="HYDROGENASE EXPRESSION_FORMATION PROTEIN HUPK"/>
    <property type="match status" value="1"/>
</dbReference>
<evidence type="ECO:0000256" key="1">
    <source>
        <dbReference type="PIRSR" id="PIRSR601501-1"/>
    </source>
</evidence>
<dbReference type="InterPro" id="IPR001501">
    <property type="entry name" value="Ni-dep_hyd_lsu"/>
</dbReference>
<proteinExistence type="predicted"/>
<evidence type="ECO:0000313" key="3">
    <source>
        <dbReference type="Proteomes" id="UP000194003"/>
    </source>
</evidence>
<dbReference type="OrthoDB" id="9157196at2"/>
<keyword evidence="1" id="KW-0533">Nickel</keyword>
<dbReference type="SUPFAM" id="SSF56762">
    <property type="entry name" value="HydB/Nqo4-like"/>
    <property type="match status" value="1"/>
</dbReference>
<dbReference type="Proteomes" id="UP000194003">
    <property type="component" value="Unassembled WGS sequence"/>
</dbReference>
<dbReference type="GO" id="GO:0016151">
    <property type="term" value="F:nickel cation binding"/>
    <property type="evidence" value="ECO:0007669"/>
    <property type="project" value="InterPro"/>
</dbReference>
<gene>
    <name evidence="2" type="ORF">MAIT1_04480</name>
</gene>
<protein>
    <submittedName>
        <fullName evidence="2">Putative Ni,Fe-hydrogenase I large subunit</fullName>
    </submittedName>
</protein>
<feature type="binding site" evidence="1">
    <location>
        <position position="375"/>
    </location>
    <ligand>
        <name>Ni(2+)</name>
        <dbReference type="ChEBI" id="CHEBI:49786"/>
    </ligand>
</feature>
<feature type="binding site" evidence="1">
    <location>
        <position position="333"/>
    </location>
    <ligand>
        <name>Mg(2+)</name>
        <dbReference type="ChEBI" id="CHEBI:18420"/>
    </ligand>
</feature>
<sequence>MSFDGGLRITLHPNRSGPARAVIDSQRMVGASRMLVGKPVEQLLALLPKLFVVCGVAQSVAAARAVEGFRGVAPSPAMAAQRNRLVALESIKEHLWQILLQWPPLLGKQAQQATMAQAAKQYLKLSMLLRDGKSPMQPGAEGDIANLDAAAWTPLLGILRETVFGVELEEWLTFHHLQKIVHWNDAVETLGAAMASAALHIAPSGWGQSGVGPLPTLSAQELAPLMSDSDFIARPRWRGACYESSALTRTRSALLEEASRYGNDQLTRVLARLTEMAQLALALRDGDDARLQALTPDVGAQPQGYGVGVVEAARGRLAHRVKLDGEVSLDYAILAPTEWNFHPDGAAAQTLASLRGDAESLQRWATLAIYAIDPCVGFELKVAPDA</sequence>
<dbReference type="InterPro" id="IPR029014">
    <property type="entry name" value="NiFe-Hase_large"/>
</dbReference>
<dbReference type="Pfam" id="PF00374">
    <property type="entry name" value="NiFeSe_Hases"/>
    <property type="match status" value="1"/>
</dbReference>
<reference evidence="2 3" key="1">
    <citation type="journal article" date="2016" name="BMC Genomics">
        <title>Combined genomic and structural analyses of a cultured magnetotactic bacterium reveals its niche adaptation to a dynamic environment.</title>
        <authorList>
            <person name="Araujo A.C."/>
            <person name="Morillo V."/>
            <person name="Cypriano J."/>
            <person name="Teixeira L.C."/>
            <person name="Leao P."/>
            <person name="Lyra S."/>
            <person name="Almeida L.G."/>
            <person name="Bazylinski D.A."/>
            <person name="Vasconcellos A.T."/>
            <person name="Abreu F."/>
            <person name="Lins U."/>
        </authorList>
    </citation>
    <scope>NUCLEOTIDE SEQUENCE [LARGE SCALE GENOMIC DNA]</scope>
    <source>
        <strain evidence="2 3">IT-1</strain>
    </source>
</reference>
<organism evidence="2 3">
    <name type="scientific">Magnetofaba australis IT-1</name>
    <dbReference type="NCBI Taxonomy" id="1434232"/>
    <lineage>
        <taxon>Bacteria</taxon>
        <taxon>Pseudomonadati</taxon>
        <taxon>Pseudomonadota</taxon>
        <taxon>Magnetococcia</taxon>
        <taxon>Magnetococcales</taxon>
        <taxon>Magnetococcaceae</taxon>
        <taxon>Magnetofaba</taxon>
    </lineage>
</organism>
<keyword evidence="1" id="KW-0479">Metal-binding</keyword>
<dbReference type="Gene3D" id="1.10.645.10">
    <property type="entry name" value="Cytochrome-c3 Hydrogenase, chain B"/>
    <property type="match status" value="1"/>
</dbReference>
<keyword evidence="3" id="KW-1185">Reference proteome</keyword>
<evidence type="ECO:0000313" key="2">
    <source>
        <dbReference type="EMBL" id="OSM07299.1"/>
    </source>
</evidence>
<comment type="caution">
    <text evidence="2">The sequence shown here is derived from an EMBL/GenBank/DDBJ whole genome shotgun (WGS) entry which is preliminary data.</text>
</comment>
<comment type="cofactor">
    <cofactor evidence="1">
        <name>Ni(2+)</name>
        <dbReference type="ChEBI" id="CHEBI:49786"/>
    </cofactor>
</comment>
<dbReference type="RefSeq" id="WP_143814600.1">
    <property type="nucleotide sequence ID" value="NZ_LVJN01000014.1"/>
</dbReference>